<evidence type="ECO:0000313" key="10">
    <source>
        <dbReference type="EMBL" id="MFC5449532.1"/>
    </source>
</evidence>
<evidence type="ECO:0000256" key="6">
    <source>
        <dbReference type="ARBA" id="ARBA00023136"/>
    </source>
</evidence>
<feature type="transmembrane region" description="Helical" evidence="8">
    <location>
        <begin position="186"/>
        <end position="206"/>
    </location>
</feature>
<dbReference type="InterPro" id="IPR032421">
    <property type="entry name" value="PMT_4TMC"/>
</dbReference>
<feature type="transmembrane region" description="Helical" evidence="8">
    <location>
        <begin position="358"/>
        <end position="377"/>
    </location>
</feature>
<evidence type="ECO:0000256" key="8">
    <source>
        <dbReference type="SAM" id="Phobius"/>
    </source>
</evidence>
<feature type="transmembrane region" description="Helical" evidence="8">
    <location>
        <begin position="964"/>
        <end position="981"/>
    </location>
</feature>
<feature type="transmembrane region" description="Helical" evidence="8">
    <location>
        <begin position="312"/>
        <end position="330"/>
    </location>
</feature>
<dbReference type="InterPro" id="IPR038731">
    <property type="entry name" value="RgtA/B/C-like"/>
</dbReference>
<dbReference type="Pfam" id="PF09594">
    <property type="entry name" value="GT87"/>
    <property type="match status" value="1"/>
</dbReference>
<proteinExistence type="inferred from homology"/>
<feature type="domain" description="F5/8 type C" evidence="9">
    <location>
        <begin position="514"/>
        <end position="610"/>
    </location>
</feature>
<feature type="transmembrane region" description="Helical" evidence="8">
    <location>
        <begin position="869"/>
        <end position="892"/>
    </location>
</feature>
<feature type="transmembrane region" description="Helical" evidence="8">
    <location>
        <begin position="752"/>
        <end position="768"/>
    </location>
</feature>
<keyword evidence="4 8" id="KW-0812">Transmembrane</keyword>
<feature type="transmembrane region" description="Helical" evidence="8">
    <location>
        <begin position="1011"/>
        <end position="1029"/>
    </location>
</feature>
<comment type="similarity">
    <text evidence="7">Belongs to the glycosyltransferase 87 family.</text>
</comment>
<keyword evidence="3 10" id="KW-0808">Transferase</keyword>
<feature type="transmembrane region" description="Helical" evidence="8">
    <location>
        <begin position="703"/>
        <end position="720"/>
    </location>
</feature>
<protein>
    <submittedName>
        <fullName evidence="10">Glycosyltransferase family 39 protein</fullName>
        <ecNumber evidence="10">2.4.-.-</ecNumber>
    </submittedName>
</protein>
<evidence type="ECO:0000256" key="2">
    <source>
        <dbReference type="ARBA" id="ARBA00022475"/>
    </source>
</evidence>
<dbReference type="Proteomes" id="UP001596044">
    <property type="component" value="Unassembled WGS sequence"/>
</dbReference>
<keyword evidence="6 8" id="KW-0472">Membrane</keyword>
<feature type="transmembrane region" description="Helical" evidence="8">
    <location>
        <begin position="101"/>
        <end position="122"/>
    </location>
</feature>
<organism evidence="10 11">
    <name type="scientific">Paenibacillus aestuarii</name>
    <dbReference type="NCBI Taxonomy" id="516965"/>
    <lineage>
        <taxon>Bacteria</taxon>
        <taxon>Bacillati</taxon>
        <taxon>Bacillota</taxon>
        <taxon>Bacilli</taxon>
        <taxon>Bacillales</taxon>
        <taxon>Paenibacillaceae</taxon>
        <taxon>Paenibacillus</taxon>
    </lineage>
</organism>
<dbReference type="InterPro" id="IPR008979">
    <property type="entry name" value="Galactose-bd-like_sf"/>
</dbReference>
<evidence type="ECO:0000259" key="9">
    <source>
        <dbReference type="PROSITE" id="PS50022"/>
    </source>
</evidence>
<feature type="transmembrane region" description="Helical" evidence="8">
    <location>
        <begin position="729"/>
        <end position="746"/>
    </location>
</feature>
<feature type="transmembrane region" description="Helical" evidence="8">
    <location>
        <begin position="488"/>
        <end position="507"/>
    </location>
</feature>
<dbReference type="Pfam" id="PF13231">
    <property type="entry name" value="PMT_2"/>
    <property type="match status" value="1"/>
</dbReference>
<gene>
    <name evidence="10" type="ORF">ACFPOG_14780</name>
</gene>
<evidence type="ECO:0000256" key="4">
    <source>
        <dbReference type="ARBA" id="ARBA00022692"/>
    </source>
</evidence>
<dbReference type="RefSeq" id="WP_270877621.1">
    <property type="nucleotide sequence ID" value="NZ_JAQFVF010000002.1"/>
</dbReference>
<dbReference type="InterPro" id="IPR027005">
    <property type="entry name" value="PMT-like"/>
</dbReference>
<reference evidence="11" key="1">
    <citation type="journal article" date="2019" name="Int. J. Syst. Evol. Microbiol.">
        <title>The Global Catalogue of Microorganisms (GCM) 10K type strain sequencing project: providing services to taxonomists for standard genome sequencing and annotation.</title>
        <authorList>
            <consortium name="The Broad Institute Genomics Platform"/>
            <consortium name="The Broad Institute Genome Sequencing Center for Infectious Disease"/>
            <person name="Wu L."/>
            <person name="Ma J."/>
        </authorList>
    </citation>
    <scope>NUCLEOTIDE SEQUENCE [LARGE SCALE GENOMIC DNA]</scope>
    <source>
        <strain evidence="11">KACC 11904</strain>
    </source>
</reference>
<dbReference type="GO" id="GO:0016757">
    <property type="term" value="F:glycosyltransferase activity"/>
    <property type="evidence" value="ECO:0007669"/>
    <property type="project" value="UniProtKB-KW"/>
</dbReference>
<dbReference type="PANTHER" id="PTHR10050">
    <property type="entry name" value="DOLICHYL-PHOSPHATE-MANNOSE--PROTEIN MANNOSYLTRANSFERASE"/>
    <property type="match status" value="1"/>
</dbReference>
<keyword evidence="11" id="KW-1185">Reference proteome</keyword>
<evidence type="ECO:0000256" key="3">
    <source>
        <dbReference type="ARBA" id="ARBA00022679"/>
    </source>
</evidence>
<dbReference type="InterPro" id="IPR018584">
    <property type="entry name" value="GT87"/>
</dbReference>
<sequence>MLSWYQQRKSSTRGMLFLSLLLLLALLWRLIIAPIWIGYDTDVKTFLAWSDRAYTVGLSQLYTDAKSYFLDYPPGYMYVLYMVGMLHHKLSIPWESAASLMFLKIPAILADVVTAYLIYRLALQAQDDGGRTWTWLQAFGMAALFVFDPAIWANSAIWGQVDSFFMLFILGTLYKQQQGKLPQASVFIALAILLKPQALLFGVFLLIDVIRRRDVMTFVLSVLSGAATIIILALPFAIGRGYGWLIDLYAGTLSSYPYASLNAFNLMALLGGNFIDMTKSFMHISYQSLGNVLMALAIIYTCWLYIRSKGRTGALFYVAFLFITAVFMVMTKMHERYLHYGLLLALTSFIYLKDRRILWLFIGFSFTHFINVADVLLRSFHQDYHIPRYDALMLVISAANVILLGYASLLGWRLFVNRQLDGEQLEEQEELEEQEDQEDQEAIIANASHPVVDRAQDAFSKKWDALFNAPADEIERSGKGRFFSKKDAWYLGGLVLIYTIIALFHLGGHKDPVTFWKPEKSGESVIVDLGAPHNLTRINSFAGVGEGAYSYWFSMDGKAWKDQMPVKSDHTKVFTWTTVEPKMEARYVKIAVDSQESAALHLHEIGFFGDGSSAIIPIAQVMGQEVSSADEGNPALLFDEADTVPYTPTYMNGSYFDEIYHARTAYEHLHKIEPYESTHPPLGKILISLGIYVFGLNPFGWRIVGTLFGVAMIPVMYVFAKRMFGRSEYAFIAAFLLTFDFMHFAQTRIATIDVYGVFFIMLMFYFMYRYTTLSFYRERLWTTLVPLGLSGLFFGIGAASKWIVIYGGAGLALLLLLTLIERYGEYRFARRLLRGIVKKPGAYEEATDLSETELSRLQTVENSFVKNTLLTLAWCVLTFVLIPVIVYVLAYIPFMMVPGPGHGLKDLWAYQVHMYNYHKNLVATHPFSSPWWEWPLMLRPIWYYQAKLMPPGVVSSIVSFGNPLVWWPGFVSVLMSFYLVFKRNDKKLRLLLIAYCSQYLPWILVPRLTFIYHYFAMVPFLVLMLAYYIQEFMQEKPQSMGRRNIIYGYMAAVILLFILFYPILSGMMVPAAYTFLLRWLPGWNFF</sequence>
<keyword evidence="10" id="KW-0328">Glycosyltransferase</keyword>
<feature type="transmembrane region" description="Helical" evidence="8">
    <location>
        <begin position="218"/>
        <end position="238"/>
    </location>
</feature>
<name>A0ABW0K956_9BACL</name>
<evidence type="ECO:0000256" key="5">
    <source>
        <dbReference type="ARBA" id="ARBA00022989"/>
    </source>
</evidence>
<evidence type="ECO:0000256" key="7">
    <source>
        <dbReference type="ARBA" id="ARBA00024033"/>
    </source>
</evidence>
<feature type="transmembrane region" description="Helical" evidence="8">
    <location>
        <begin position="134"/>
        <end position="152"/>
    </location>
</feature>
<dbReference type="Gene3D" id="2.60.120.260">
    <property type="entry name" value="Galactose-binding domain-like"/>
    <property type="match status" value="1"/>
</dbReference>
<dbReference type="PROSITE" id="PS50022">
    <property type="entry name" value="FA58C_3"/>
    <property type="match status" value="1"/>
</dbReference>
<dbReference type="EC" id="2.4.-.-" evidence="10"/>
<comment type="subcellular location">
    <subcellularLocation>
        <location evidence="1">Cell membrane</location>
        <topology evidence="1">Multi-pass membrane protein</topology>
    </subcellularLocation>
</comment>
<keyword evidence="5 8" id="KW-1133">Transmembrane helix</keyword>
<dbReference type="Pfam" id="PF16192">
    <property type="entry name" value="PMT_4TMC"/>
    <property type="match status" value="1"/>
</dbReference>
<feature type="transmembrane region" description="Helical" evidence="8">
    <location>
        <begin position="337"/>
        <end position="352"/>
    </location>
</feature>
<accession>A0ABW0K956</accession>
<feature type="transmembrane region" description="Helical" evidence="8">
    <location>
        <begin position="803"/>
        <end position="824"/>
    </location>
</feature>
<dbReference type="SUPFAM" id="SSF49785">
    <property type="entry name" value="Galactose-binding domain-like"/>
    <property type="match status" value="1"/>
</dbReference>
<feature type="transmembrane region" description="Helical" evidence="8">
    <location>
        <begin position="288"/>
        <end position="306"/>
    </location>
</feature>
<comment type="caution">
    <text evidence="10">The sequence shown here is derived from an EMBL/GenBank/DDBJ whole genome shotgun (WGS) entry which is preliminary data.</text>
</comment>
<keyword evidence="2" id="KW-1003">Cell membrane</keyword>
<feature type="transmembrane region" description="Helical" evidence="8">
    <location>
        <begin position="780"/>
        <end position="797"/>
    </location>
</feature>
<feature type="transmembrane region" description="Helical" evidence="8">
    <location>
        <begin position="389"/>
        <end position="412"/>
    </location>
</feature>
<dbReference type="InterPro" id="IPR000421">
    <property type="entry name" value="FA58C"/>
</dbReference>
<evidence type="ECO:0000313" key="11">
    <source>
        <dbReference type="Proteomes" id="UP001596044"/>
    </source>
</evidence>
<dbReference type="EMBL" id="JBHSMJ010000020">
    <property type="protein sequence ID" value="MFC5449532.1"/>
    <property type="molecule type" value="Genomic_DNA"/>
</dbReference>
<feature type="transmembrane region" description="Helical" evidence="8">
    <location>
        <begin position="1049"/>
        <end position="1076"/>
    </location>
</feature>
<feature type="transmembrane region" description="Helical" evidence="8">
    <location>
        <begin position="988"/>
        <end position="1005"/>
    </location>
</feature>
<evidence type="ECO:0000256" key="1">
    <source>
        <dbReference type="ARBA" id="ARBA00004651"/>
    </source>
</evidence>